<feature type="repeat" description="WD" evidence="7">
    <location>
        <begin position="106"/>
        <end position="139"/>
    </location>
</feature>
<dbReference type="InterPro" id="IPR051733">
    <property type="entry name" value="WD_repeat_DCAF13/WDSOF1"/>
</dbReference>
<evidence type="ECO:0000256" key="4">
    <source>
        <dbReference type="ARBA" id="ARBA00022737"/>
    </source>
</evidence>
<dbReference type="AlphaFoldDB" id="A0AAX4PAU9"/>
<gene>
    <name evidence="10" type="ORF">HKI87_06g44290</name>
</gene>
<evidence type="ECO:0000313" key="11">
    <source>
        <dbReference type="Proteomes" id="UP001472866"/>
    </source>
</evidence>
<evidence type="ECO:0000256" key="8">
    <source>
        <dbReference type="SAM" id="MobiDB-lite"/>
    </source>
</evidence>
<name>A0AAX4PAU9_9CHLO</name>
<dbReference type="InterPro" id="IPR001680">
    <property type="entry name" value="WD40_rpt"/>
</dbReference>
<feature type="repeat" description="WD" evidence="7">
    <location>
        <begin position="63"/>
        <end position="105"/>
    </location>
</feature>
<evidence type="ECO:0000256" key="7">
    <source>
        <dbReference type="PROSITE-ProRule" id="PRU00221"/>
    </source>
</evidence>
<evidence type="ECO:0000259" key="9">
    <source>
        <dbReference type="Pfam" id="PF04158"/>
    </source>
</evidence>
<dbReference type="Pfam" id="PF00400">
    <property type="entry name" value="WD40"/>
    <property type="match status" value="4"/>
</dbReference>
<dbReference type="SUPFAM" id="SSF50978">
    <property type="entry name" value="WD40 repeat-like"/>
    <property type="match status" value="1"/>
</dbReference>
<comment type="similarity">
    <text evidence="2">Belongs to the WD repeat DCAF13/WDSOF1 family.</text>
</comment>
<evidence type="ECO:0000256" key="6">
    <source>
        <dbReference type="ARBA" id="ARBA00023274"/>
    </source>
</evidence>
<dbReference type="PANTHER" id="PTHR22851:SF0">
    <property type="entry name" value="DDB1- AND CUL4-ASSOCIATED FACTOR 13"/>
    <property type="match status" value="1"/>
</dbReference>
<evidence type="ECO:0000313" key="10">
    <source>
        <dbReference type="EMBL" id="WZN62884.1"/>
    </source>
</evidence>
<feature type="region of interest" description="Disordered" evidence="8">
    <location>
        <begin position="417"/>
        <end position="451"/>
    </location>
</feature>
<feature type="compositionally biased region" description="Basic residues" evidence="8">
    <location>
        <begin position="439"/>
        <end position="451"/>
    </location>
</feature>
<evidence type="ECO:0000256" key="3">
    <source>
        <dbReference type="ARBA" id="ARBA00022574"/>
    </source>
</evidence>
<dbReference type="Pfam" id="PF04158">
    <property type="entry name" value="Sof1"/>
    <property type="match status" value="1"/>
</dbReference>
<feature type="repeat" description="WD" evidence="7">
    <location>
        <begin position="327"/>
        <end position="368"/>
    </location>
</feature>
<protein>
    <submittedName>
        <fullName evidence="10">DDB1- and CUL4-associated factor 13</fullName>
    </submittedName>
</protein>
<keyword evidence="5" id="KW-0539">Nucleus</keyword>
<dbReference type="SMART" id="SM00320">
    <property type="entry name" value="WD40"/>
    <property type="match status" value="6"/>
</dbReference>
<dbReference type="InterPro" id="IPR036322">
    <property type="entry name" value="WD40_repeat_dom_sf"/>
</dbReference>
<dbReference type="EMBL" id="CP151506">
    <property type="protein sequence ID" value="WZN62884.1"/>
    <property type="molecule type" value="Genomic_DNA"/>
</dbReference>
<dbReference type="Gene3D" id="2.130.10.10">
    <property type="entry name" value="YVTN repeat-like/Quinoprotein amine dehydrogenase"/>
    <property type="match status" value="3"/>
</dbReference>
<evidence type="ECO:0000256" key="5">
    <source>
        <dbReference type="ARBA" id="ARBA00023242"/>
    </source>
</evidence>
<comment type="subcellular location">
    <subcellularLocation>
        <location evidence="1">Nucleus</location>
        <location evidence="1">Nucleolus</location>
    </subcellularLocation>
</comment>
<keyword evidence="6" id="KW-0687">Ribonucleoprotein</keyword>
<dbReference type="InterPro" id="IPR007287">
    <property type="entry name" value="Sof1"/>
</dbReference>
<organism evidence="10 11">
    <name type="scientific">Chloropicon roscoffensis</name>
    <dbReference type="NCBI Taxonomy" id="1461544"/>
    <lineage>
        <taxon>Eukaryota</taxon>
        <taxon>Viridiplantae</taxon>
        <taxon>Chlorophyta</taxon>
        <taxon>Chloropicophyceae</taxon>
        <taxon>Chloropicales</taxon>
        <taxon>Chloropicaceae</taxon>
        <taxon>Chloropicon</taxon>
    </lineage>
</organism>
<keyword evidence="4" id="KW-0677">Repeat</keyword>
<accession>A0AAX4PAU9</accession>
<dbReference type="FunFam" id="2.130.10.10:FF:000132">
    <property type="entry name" value="DDB1- and CUL4-associated factor 13"/>
    <property type="match status" value="1"/>
</dbReference>
<dbReference type="PROSITE" id="PS50082">
    <property type="entry name" value="WD_REPEATS_2"/>
    <property type="match status" value="4"/>
</dbReference>
<feature type="domain" description="Sof1-like protein" evidence="9">
    <location>
        <begin position="360"/>
        <end position="446"/>
    </location>
</feature>
<dbReference type="PROSITE" id="PS50294">
    <property type="entry name" value="WD_REPEATS_REGION"/>
    <property type="match status" value="3"/>
</dbReference>
<dbReference type="CDD" id="cd00200">
    <property type="entry name" value="WD40"/>
    <property type="match status" value="1"/>
</dbReference>
<dbReference type="Proteomes" id="UP001472866">
    <property type="component" value="Chromosome 06"/>
</dbReference>
<dbReference type="InterPro" id="IPR015943">
    <property type="entry name" value="WD40/YVTN_repeat-like_dom_sf"/>
</dbReference>
<dbReference type="GO" id="GO:0032040">
    <property type="term" value="C:small-subunit processome"/>
    <property type="evidence" value="ECO:0007669"/>
    <property type="project" value="TreeGrafter"/>
</dbReference>
<reference evidence="10 11" key="1">
    <citation type="submission" date="2024-03" db="EMBL/GenBank/DDBJ databases">
        <title>Complete genome sequence of the green alga Chloropicon roscoffensis RCC1871.</title>
        <authorList>
            <person name="Lemieux C."/>
            <person name="Pombert J.-F."/>
            <person name="Otis C."/>
            <person name="Turmel M."/>
        </authorList>
    </citation>
    <scope>NUCLEOTIDE SEQUENCE [LARGE SCALE GENOMIC DNA]</scope>
    <source>
        <strain evidence="10 11">RCC1871</strain>
    </source>
</reference>
<proteinExistence type="inferred from homology"/>
<keyword evidence="3 7" id="KW-0853">WD repeat</keyword>
<dbReference type="GO" id="GO:0000462">
    <property type="term" value="P:maturation of SSU-rRNA from tricistronic rRNA transcript (SSU-rRNA, 5.8S rRNA, LSU-rRNA)"/>
    <property type="evidence" value="ECO:0007669"/>
    <property type="project" value="TreeGrafter"/>
</dbReference>
<feature type="repeat" description="WD" evidence="7">
    <location>
        <begin position="284"/>
        <end position="325"/>
    </location>
</feature>
<keyword evidence="11" id="KW-1185">Reference proteome</keyword>
<sequence length="451" mass="51225">MKVKAINRVEQRETGFERKGDLKQVRRNLNPELHPFERAVEYTRALNAAKLERVFAKPFVAALSGHTDGINCLARNPKRLNSLVSGSASGELFLWDVPERRAIYNYVGHERAVKAVTVSDCGSLCFSCGDEGVVKMWRVPHAPLGGVTETVDHHPVSSFDAGQVLRGIDHHWKRPLFATAGEKVEVWDHERASPLHSFVWGADSVESVRFNPVESDIFTSCGNDRSIALYDIRTGNPLHKLVMQTKTNSVAWNPIEAFNFTCANEDCCLYTYDMRRLDIAKMVHKDHVSAVLDVDYSPTGREFVSGSYDRSVRIFKYDGGHSRDVYHTKRMQRVFGVRFSGDGSYVFSASDDMNVRIWKARASQKMGTLLPREKSKQAYNAALVKRYGHMPEVKRITRHRHLPKAIYTTGKLRREVTESDRKKQLNRIKHSAPGSIKTKPARKKKIVTRLE</sequence>
<dbReference type="PANTHER" id="PTHR22851">
    <property type="entry name" value="U3 SMALL NUCLEOLAR RNA U3 SNORNA ASSOCIATED PROTEIN"/>
    <property type="match status" value="1"/>
</dbReference>
<evidence type="ECO:0000256" key="2">
    <source>
        <dbReference type="ARBA" id="ARBA00005649"/>
    </source>
</evidence>
<evidence type="ECO:0000256" key="1">
    <source>
        <dbReference type="ARBA" id="ARBA00004604"/>
    </source>
</evidence>